<dbReference type="KEGG" id="dov:DSCO28_64600"/>
<protein>
    <submittedName>
        <fullName evidence="1">Uncharacterized protein</fullName>
    </submittedName>
</protein>
<dbReference type="Proteomes" id="UP000425960">
    <property type="component" value="Chromosome"/>
</dbReference>
<evidence type="ECO:0000313" key="1">
    <source>
        <dbReference type="EMBL" id="BBO85894.1"/>
    </source>
</evidence>
<evidence type="ECO:0000313" key="2">
    <source>
        <dbReference type="Proteomes" id="UP000425960"/>
    </source>
</evidence>
<organism evidence="1 2">
    <name type="scientific">Desulfosarcina ovata subsp. sediminis</name>
    <dbReference type="NCBI Taxonomy" id="885957"/>
    <lineage>
        <taxon>Bacteria</taxon>
        <taxon>Pseudomonadati</taxon>
        <taxon>Thermodesulfobacteriota</taxon>
        <taxon>Desulfobacteria</taxon>
        <taxon>Desulfobacterales</taxon>
        <taxon>Desulfosarcinaceae</taxon>
        <taxon>Desulfosarcina</taxon>
    </lineage>
</organism>
<name>A0A5K8A0I3_9BACT</name>
<proteinExistence type="predicted"/>
<sequence length="249" mass="28624">MNSRMGKNIDPIEKTIEAVLSPGNFISYNTAWSFVHNVQDVANGIGEIIQNEPKRAARLYELFIAACHEKADEIDDSSGNFGMMVGDLFCSWIKAMKASDKGDLASQIELWLEKKEIDRLVSRLRRATDKELEDLSHYCTEPLVQKLERSHPYISARVYRALCMRIVIAGKSKYYDAALDHVERAKKCYVKAGRDADWLVVVADVRNRHFRKKAFMSGFEDIVAGTSRYVEPPFMERAKTRWPKRLKDR</sequence>
<dbReference type="EMBL" id="AP021876">
    <property type="protein sequence ID" value="BBO85894.1"/>
    <property type="molecule type" value="Genomic_DNA"/>
</dbReference>
<dbReference type="AlphaFoldDB" id="A0A5K8A0I3"/>
<reference evidence="1 2" key="1">
    <citation type="submission" date="2019-11" db="EMBL/GenBank/DDBJ databases">
        <title>Comparative genomics of hydrocarbon-degrading Desulfosarcina strains.</title>
        <authorList>
            <person name="Watanabe M."/>
            <person name="Kojima H."/>
            <person name="Fukui M."/>
        </authorList>
    </citation>
    <scope>NUCLEOTIDE SEQUENCE [LARGE SCALE GENOMIC DNA]</scope>
    <source>
        <strain evidence="1 2">28bB2T</strain>
    </source>
</reference>
<gene>
    <name evidence="1" type="ORF">DSCO28_64600</name>
</gene>
<accession>A0A5K8A0I3</accession>